<evidence type="ECO:0000313" key="2">
    <source>
        <dbReference type="EMBL" id="KTB46338.1"/>
    </source>
</evidence>
<reference evidence="2 3" key="1">
    <citation type="submission" date="2015-12" db="EMBL/GenBank/DDBJ databases">
        <title>Draft genome sequence of Moniliophthora roreri, the causal agent of frosty pod rot of cacao.</title>
        <authorList>
            <person name="Aime M.C."/>
            <person name="Diaz-Valderrama J.R."/>
            <person name="Kijpornyongpan T."/>
            <person name="Phillips-Mora W."/>
        </authorList>
    </citation>
    <scope>NUCLEOTIDE SEQUENCE [LARGE SCALE GENOMIC DNA]</scope>
    <source>
        <strain evidence="2 3">MCA 2952</strain>
    </source>
</reference>
<name>A0A0W0GCS1_MONRR</name>
<gene>
    <name evidence="2" type="ORF">WG66_1086</name>
</gene>
<dbReference type="EMBL" id="LATX01000404">
    <property type="protein sequence ID" value="KTB46338.1"/>
    <property type="molecule type" value="Genomic_DNA"/>
</dbReference>
<comment type="caution">
    <text evidence="2">The sequence shown here is derived from an EMBL/GenBank/DDBJ whole genome shotgun (WGS) entry which is preliminary data.</text>
</comment>
<evidence type="ECO:0000256" key="1">
    <source>
        <dbReference type="SAM" id="MobiDB-lite"/>
    </source>
</evidence>
<accession>A0A0W0GCS1</accession>
<evidence type="ECO:0000313" key="3">
    <source>
        <dbReference type="Proteomes" id="UP000054988"/>
    </source>
</evidence>
<feature type="region of interest" description="Disordered" evidence="1">
    <location>
        <begin position="11"/>
        <end position="32"/>
    </location>
</feature>
<sequence>MLPVDVTETLAMPLTHTTPPKPKSTDPASTNGLETTRGTHLGFFWVSEHVYDAAEDSCRRLSFELDISTTVSSYPCFQPQSAAHKHARLSVLAFFGSLNLFMASVEFADAIVNPTSPNPFPDQKTSTQICQTNLSGIFWSFGPPSTPIPPHPCLHIPSAPRIHLIASEDTRNGEFATLVVPEAKGRPLDTDYAGLGVGLLYGGYGVATSTMEGTAIPLIPASSSPTLRAPE</sequence>
<protein>
    <submittedName>
        <fullName evidence="2">Uncharacterized protein</fullName>
    </submittedName>
</protein>
<dbReference type="Proteomes" id="UP000054988">
    <property type="component" value="Unassembled WGS sequence"/>
</dbReference>
<organism evidence="2 3">
    <name type="scientific">Moniliophthora roreri</name>
    <name type="common">Frosty pod rot fungus</name>
    <name type="synonym">Monilia roreri</name>
    <dbReference type="NCBI Taxonomy" id="221103"/>
    <lineage>
        <taxon>Eukaryota</taxon>
        <taxon>Fungi</taxon>
        <taxon>Dikarya</taxon>
        <taxon>Basidiomycota</taxon>
        <taxon>Agaricomycotina</taxon>
        <taxon>Agaricomycetes</taxon>
        <taxon>Agaricomycetidae</taxon>
        <taxon>Agaricales</taxon>
        <taxon>Marasmiineae</taxon>
        <taxon>Marasmiaceae</taxon>
        <taxon>Moniliophthora</taxon>
    </lineage>
</organism>
<dbReference type="AlphaFoldDB" id="A0A0W0GCS1"/>
<proteinExistence type="predicted"/>